<comment type="subcellular location">
    <subcellularLocation>
        <location evidence="1 12">Cell outer membrane</location>
        <topology evidence="1 12">Multi-pass membrane protein</topology>
    </subcellularLocation>
</comment>
<proteinExistence type="inferred from homology"/>
<dbReference type="Gene3D" id="2.170.130.10">
    <property type="entry name" value="TonB-dependent receptor, plug domain"/>
    <property type="match status" value="1"/>
</dbReference>
<evidence type="ECO:0000256" key="3">
    <source>
        <dbReference type="ARBA" id="ARBA00022452"/>
    </source>
</evidence>
<keyword evidence="4" id="KW-0410">Iron transport</keyword>
<dbReference type="InterPro" id="IPR036942">
    <property type="entry name" value="Beta-barrel_TonB_sf"/>
</dbReference>
<evidence type="ECO:0000256" key="13">
    <source>
        <dbReference type="RuleBase" id="RU003357"/>
    </source>
</evidence>
<evidence type="ECO:0000259" key="16">
    <source>
        <dbReference type="Pfam" id="PF07715"/>
    </source>
</evidence>
<feature type="chain" id="PRO_5011721298" evidence="14">
    <location>
        <begin position="20"/>
        <end position="808"/>
    </location>
</feature>
<evidence type="ECO:0000313" key="18">
    <source>
        <dbReference type="Proteomes" id="UP000199373"/>
    </source>
</evidence>
<keyword evidence="18" id="KW-1185">Reference proteome</keyword>
<evidence type="ECO:0000256" key="14">
    <source>
        <dbReference type="SAM" id="SignalP"/>
    </source>
</evidence>
<evidence type="ECO:0000256" key="5">
    <source>
        <dbReference type="ARBA" id="ARBA00022692"/>
    </source>
</evidence>
<evidence type="ECO:0000259" key="15">
    <source>
        <dbReference type="Pfam" id="PF00593"/>
    </source>
</evidence>
<dbReference type="AlphaFoldDB" id="A0A1I0QI77"/>
<reference evidence="17 18" key="1">
    <citation type="submission" date="2016-10" db="EMBL/GenBank/DDBJ databases">
        <authorList>
            <person name="de Groot N.N."/>
        </authorList>
    </citation>
    <scope>NUCLEOTIDE SEQUENCE [LARGE SCALE GENOMIC DNA]</scope>
    <source>
        <strain evidence="17 18">TC2-24</strain>
    </source>
</reference>
<organism evidence="17 18">
    <name type="scientific">Prevotella aff. ruminicola Tc2-24</name>
    <dbReference type="NCBI Taxonomy" id="81582"/>
    <lineage>
        <taxon>Bacteria</taxon>
        <taxon>Pseudomonadati</taxon>
        <taxon>Bacteroidota</taxon>
        <taxon>Bacteroidia</taxon>
        <taxon>Bacteroidales</taxon>
        <taxon>Prevotellaceae</taxon>
        <taxon>Prevotella</taxon>
    </lineage>
</organism>
<keyword evidence="11 12" id="KW-0998">Cell outer membrane</keyword>
<dbReference type="SUPFAM" id="SSF56935">
    <property type="entry name" value="Porins"/>
    <property type="match status" value="1"/>
</dbReference>
<dbReference type="EMBL" id="FOIQ01000007">
    <property type="protein sequence ID" value="SEW26585.1"/>
    <property type="molecule type" value="Genomic_DNA"/>
</dbReference>
<protein>
    <submittedName>
        <fullName evidence="17">Iron complex outermembrane recepter protein</fullName>
    </submittedName>
</protein>
<dbReference type="Gene3D" id="2.40.170.20">
    <property type="entry name" value="TonB-dependent receptor, beta-barrel domain"/>
    <property type="match status" value="1"/>
</dbReference>
<evidence type="ECO:0000256" key="10">
    <source>
        <dbReference type="ARBA" id="ARBA00023136"/>
    </source>
</evidence>
<dbReference type="InterPro" id="IPR037066">
    <property type="entry name" value="Plug_dom_sf"/>
</dbReference>
<dbReference type="InterPro" id="IPR000531">
    <property type="entry name" value="Beta-barrel_TonB"/>
</dbReference>
<dbReference type="Pfam" id="PF07715">
    <property type="entry name" value="Plug"/>
    <property type="match status" value="1"/>
</dbReference>
<dbReference type="RefSeq" id="WP_091917008.1">
    <property type="nucleotide sequence ID" value="NZ_FOIQ01000007.1"/>
</dbReference>
<keyword evidence="9 13" id="KW-0798">TonB box</keyword>
<keyword evidence="10 12" id="KW-0472">Membrane</keyword>
<evidence type="ECO:0000256" key="2">
    <source>
        <dbReference type="ARBA" id="ARBA00022448"/>
    </source>
</evidence>
<evidence type="ECO:0000256" key="11">
    <source>
        <dbReference type="ARBA" id="ARBA00023237"/>
    </source>
</evidence>
<dbReference type="InterPro" id="IPR039426">
    <property type="entry name" value="TonB-dep_rcpt-like"/>
</dbReference>
<dbReference type="GO" id="GO:0009279">
    <property type="term" value="C:cell outer membrane"/>
    <property type="evidence" value="ECO:0007669"/>
    <property type="project" value="UniProtKB-SubCell"/>
</dbReference>
<evidence type="ECO:0000256" key="8">
    <source>
        <dbReference type="ARBA" id="ARBA00023065"/>
    </source>
</evidence>
<keyword evidence="3 12" id="KW-1134">Transmembrane beta strand</keyword>
<name>A0A1I0QI77_9BACT</name>
<evidence type="ECO:0000256" key="7">
    <source>
        <dbReference type="ARBA" id="ARBA00023004"/>
    </source>
</evidence>
<feature type="domain" description="TonB-dependent receptor plug" evidence="16">
    <location>
        <begin position="45"/>
        <end position="156"/>
    </location>
</feature>
<keyword evidence="2 12" id="KW-0813">Transport</keyword>
<evidence type="ECO:0000256" key="9">
    <source>
        <dbReference type="ARBA" id="ARBA00023077"/>
    </source>
</evidence>
<dbReference type="GO" id="GO:0015344">
    <property type="term" value="F:siderophore uptake transmembrane transporter activity"/>
    <property type="evidence" value="ECO:0007669"/>
    <property type="project" value="TreeGrafter"/>
</dbReference>
<keyword evidence="6 14" id="KW-0732">Signal</keyword>
<feature type="domain" description="TonB-dependent receptor-like beta-barrel" evidence="15">
    <location>
        <begin position="312"/>
        <end position="759"/>
    </location>
</feature>
<evidence type="ECO:0000256" key="6">
    <source>
        <dbReference type="ARBA" id="ARBA00022729"/>
    </source>
</evidence>
<dbReference type="Pfam" id="PF00593">
    <property type="entry name" value="TonB_dep_Rec_b-barrel"/>
    <property type="match status" value="1"/>
</dbReference>
<gene>
    <name evidence="17" type="ORF">SAMN04487850_2435</name>
</gene>
<keyword evidence="7" id="KW-0408">Iron</keyword>
<evidence type="ECO:0000256" key="12">
    <source>
        <dbReference type="PROSITE-ProRule" id="PRU01360"/>
    </source>
</evidence>
<dbReference type="InterPro" id="IPR012910">
    <property type="entry name" value="Plug_dom"/>
</dbReference>
<accession>A0A1I0QI77</accession>
<feature type="signal peptide" evidence="14">
    <location>
        <begin position="1"/>
        <end position="19"/>
    </location>
</feature>
<dbReference type="PROSITE" id="PS52016">
    <property type="entry name" value="TONB_DEPENDENT_REC_3"/>
    <property type="match status" value="1"/>
</dbReference>
<evidence type="ECO:0000256" key="1">
    <source>
        <dbReference type="ARBA" id="ARBA00004571"/>
    </source>
</evidence>
<evidence type="ECO:0000256" key="4">
    <source>
        <dbReference type="ARBA" id="ARBA00022496"/>
    </source>
</evidence>
<keyword evidence="5 12" id="KW-0812">Transmembrane</keyword>
<dbReference type="PANTHER" id="PTHR32552">
    <property type="entry name" value="FERRICHROME IRON RECEPTOR-RELATED"/>
    <property type="match status" value="1"/>
</dbReference>
<evidence type="ECO:0000313" key="17">
    <source>
        <dbReference type="EMBL" id="SEW26585.1"/>
    </source>
</evidence>
<sequence>MKRLFLGMAALVGAMSVNAQNKAALYDSTQVEQLQEVVVKGVRAQKNAPYAVSNIRKQQLDAFSKTGRELPLLFSQTPGVLAWSENGLGTGTTAMRIRGAGGSRINVTLDGVPLNSPEDQCVFWANMNSYGSLLGSVQIQRGVGTSTNGDGAFGGTVALASATPLLVPSVEVSASYGSYNTYNVGGKFSSGLLWNHLIIDGAYHETHTDGFMHGTSGRSGSYYGGLTWLTDHFRLSYKNIGNFERTGQAWNGVTAGNDDYSLMDGSYDDGSWSYNAKTGIRTYQDMWNAGLGKFNSLYERLATGSDGLFVKDANGNYQTERYRMADGTIWDKTTDNFWQNHNILSAAWTINDHWSTTASLHYTYGHGYYEEFRYNNKLVKYGIKAADADGTNIKRSDFVRKKGLTQHTYGLVWSANYKDDLWDVIGGLSVQNFDGNHFGFLTYASNEVVRQQFLGGGAYRYYDSDAHKFDGNAYLKAARHLGEQWDVFADVQYRYVGYKTDGYNDKYKTDKATGEILTHYLDINEKYHFFNPKAGFSWHTGGHRVYGSVALSHREPERNNFTDNGHRAYPKAERLTDYELGYTYNSGIFRAGANFFYMDYTDQFVQTGAVSDIGEPLTTNIKDSYRMGVELQTGVDPTSWLTIEGNASLSRNRIKDFDETVNIDWDDDPDDGQWETIHYDHSTLAFSPSAILNGFVTLHHKGWQAVWHTNFVSRQYLDNTENADRSLPCYSVSNASVSYTLKPRKVIKETIFGLNFNNVFNRRYAASGWSYSCILRNYGNHPNDNRYYQLGFVPMAGFTVSGSVTVRF</sequence>
<dbReference type="PANTHER" id="PTHR32552:SF68">
    <property type="entry name" value="FERRICHROME OUTER MEMBRANE TRANSPORTER_PHAGE RECEPTOR"/>
    <property type="match status" value="1"/>
</dbReference>
<comment type="similarity">
    <text evidence="12 13">Belongs to the TonB-dependent receptor family.</text>
</comment>
<dbReference type="Proteomes" id="UP000199373">
    <property type="component" value="Unassembled WGS sequence"/>
</dbReference>
<keyword evidence="8" id="KW-0406">Ion transport</keyword>